<evidence type="ECO:0000256" key="3">
    <source>
        <dbReference type="ARBA" id="ARBA00022692"/>
    </source>
</evidence>
<evidence type="ECO:0000256" key="6">
    <source>
        <dbReference type="ARBA" id="ARBA00023136"/>
    </source>
</evidence>
<evidence type="ECO:0000256" key="7">
    <source>
        <dbReference type="ARBA" id="ARBA00023228"/>
    </source>
</evidence>
<evidence type="ECO:0000256" key="9">
    <source>
        <dbReference type="SAM" id="MobiDB-lite"/>
    </source>
</evidence>
<evidence type="ECO:0000313" key="12">
    <source>
        <dbReference type="Proteomes" id="UP001367508"/>
    </source>
</evidence>
<evidence type="ECO:0000313" key="11">
    <source>
        <dbReference type="EMBL" id="KAK7316136.1"/>
    </source>
</evidence>
<keyword evidence="4" id="KW-0677">Repeat</keyword>
<keyword evidence="5 10" id="KW-1133">Transmembrane helix</keyword>
<keyword evidence="3 10" id="KW-0812">Transmembrane</keyword>
<reference evidence="11 12" key="1">
    <citation type="submission" date="2024-01" db="EMBL/GenBank/DDBJ databases">
        <title>The genomes of 5 underutilized Papilionoideae crops provide insights into root nodulation and disease resistanc.</title>
        <authorList>
            <person name="Jiang F."/>
        </authorList>
    </citation>
    <scope>NUCLEOTIDE SEQUENCE [LARGE SCALE GENOMIC DNA]</scope>
    <source>
        <strain evidence="11">LVBAO_FW01</strain>
        <tissue evidence="11">Leaves</tissue>
    </source>
</reference>
<evidence type="ECO:0000256" key="2">
    <source>
        <dbReference type="ARBA" id="ARBA00022448"/>
    </source>
</evidence>
<dbReference type="NCBIfam" id="TIGR00951">
    <property type="entry name" value="2A43"/>
    <property type="match status" value="1"/>
</dbReference>
<dbReference type="Proteomes" id="UP001367508">
    <property type="component" value="Unassembled WGS sequence"/>
</dbReference>
<keyword evidence="7" id="KW-0458">Lysosome</keyword>
<feature type="transmembrane region" description="Helical" evidence="10">
    <location>
        <begin position="180"/>
        <end position="202"/>
    </location>
</feature>
<organism evidence="11 12">
    <name type="scientific">Canavalia gladiata</name>
    <name type="common">Sword bean</name>
    <name type="synonym">Dolichos gladiatus</name>
    <dbReference type="NCBI Taxonomy" id="3824"/>
    <lineage>
        <taxon>Eukaryota</taxon>
        <taxon>Viridiplantae</taxon>
        <taxon>Streptophyta</taxon>
        <taxon>Embryophyta</taxon>
        <taxon>Tracheophyta</taxon>
        <taxon>Spermatophyta</taxon>
        <taxon>Magnoliopsida</taxon>
        <taxon>eudicotyledons</taxon>
        <taxon>Gunneridae</taxon>
        <taxon>Pentapetalae</taxon>
        <taxon>rosids</taxon>
        <taxon>fabids</taxon>
        <taxon>Fabales</taxon>
        <taxon>Fabaceae</taxon>
        <taxon>Papilionoideae</taxon>
        <taxon>50 kb inversion clade</taxon>
        <taxon>NPAAA clade</taxon>
        <taxon>indigoferoid/millettioid clade</taxon>
        <taxon>Phaseoleae</taxon>
        <taxon>Canavalia</taxon>
    </lineage>
</organism>
<dbReference type="PANTHER" id="PTHR13131">
    <property type="entry name" value="CYSTINOSIN"/>
    <property type="match status" value="1"/>
</dbReference>
<dbReference type="EMBL" id="JAYMYQ010000008">
    <property type="protein sequence ID" value="KAK7316136.1"/>
    <property type="molecule type" value="Genomic_DNA"/>
</dbReference>
<evidence type="ECO:0000256" key="10">
    <source>
        <dbReference type="SAM" id="Phobius"/>
    </source>
</evidence>
<dbReference type="InterPro" id="IPR005282">
    <property type="entry name" value="LC_transporter"/>
</dbReference>
<dbReference type="Gene3D" id="1.20.1280.290">
    <property type="match status" value="2"/>
</dbReference>
<evidence type="ECO:0000256" key="1">
    <source>
        <dbReference type="ARBA" id="ARBA00004155"/>
    </source>
</evidence>
<evidence type="ECO:0000256" key="8">
    <source>
        <dbReference type="ARBA" id="ARBA00074957"/>
    </source>
</evidence>
<sequence length="270" mass="30562">MVSWHSVPLHVSYQVIGWIAFACWSFSFYPQAILNFRRKSVVGLNFDYAVINFMKQSCYLVYNASLYLSSVVQKQYREKYGHNEMIPVAVNDVAFSFHAVIINAVILFQITIYERGSQKVSKITLGIIVVVCLTAIICFFIALPKHHWLWLASAFNVVQVCLTIIKYIPQAVMNYLRKSTEGWSVGFTLLDFSGGIANYAQMAIQSIDQGSWKNSYGNIGKLLISLVTVFFDIIFLCQHYLLYPAKKNRSNSSAEPENAKSSDIESSLNA</sequence>
<feature type="transmembrane region" description="Helical" evidence="10">
    <location>
        <begin position="148"/>
        <end position="168"/>
    </location>
</feature>
<feature type="region of interest" description="Disordered" evidence="9">
    <location>
        <begin position="248"/>
        <end position="270"/>
    </location>
</feature>
<accession>A0AAN9KGQ2</accession>
<evidence type="ECO:0000256" key="5">
    <source>
        <dbReference type="ARBA" id="ARBA00022989"/>
    </source>
</evidence>
<gene>
    <name evidence="11" type="ORF">VNO77_34897</name>
</gene>
<dbReference type="SMART" id="SM00679">
    <property type="entry name" value="CTNS"/>
    <property type="match status" value="2"/>
</dbReference>
<feature type="transmembrane region" description="Helical" evidence="10">
    <location>
        <begin position="222"/>
        <end position="243"/>
    </location>
</feature>
<keyword evidence="6 10" id="KW-0472">Membrane</keyword>
<name>A0AAN9KGQ2_CANGL</name>
<feature type="transmembrane region" description="Helical" evidence="10">
    <location>
        <begin position="57"/>
        <end position="73"/>
    </location>
</feature>
<evidence type="ECO:0000256" key="4">
    <source>
        <dbReference type="ARBA" id="ARBA00022737"/>
    </source>
</evidence>
<comment type="subcellular location">
    <subcellularLocation>
        <location evidence="1">Lysosome membrane</location>
        <topology evidence="1">Multi-pass membrane protein</topology>
    </subcellularLocation>
</comment>
<dbReference type="Pfam" id="PF04193">
    <property type="entry name" value="PQ-loop"/>
    <property type="match status" value="2"/>
</dbReference>
<dbReference type="InterPro" id="IPR006603">
    <property type="entry name" value="PQ-loop_rpt"/>
</dbReference>
<feature type="transmembrane region" description="Helical" evidence="10">
    <location>
        <begin position="15"/>
        <end position="36"/>
    </location>
</feature>
<dbReference type="FunFam" id="1.20.1280.290:FF:000018">
    <property type="entry name" value="Cystinosin homolog"/>
    <property type="match status" value="1"/>
</dbReference>
<feature type="transmembrane region" description="Helical" evidence="10">
    <location>
        <begin position="93"/>
        <end position="113"/>
    </location>
</feature>
<dbReference type="GO" id="GO:0015184">
    <property type="term" value="F:L-cystine transmembrane transporter activity"/>
    <property type="evidence" value="ECO:0007669"/>
    <property type="project" value="TreeGrafter"/>
</dbReference>
<feature type="transmembrane region" description="Helical" evidence="10">
    <location>
        <begin position="125"/>
        <end position="142"/>
    </location>
</feature>
<dbReference type="AlphaFoldDB" id="A0AAN9KGQ2"/>
<dbReference type="PANTHER" id="PTHR13131:SF12">
    <property type="entry name" value="LYSOSOMAL CYSTINE TRANSPORTER FAMILY PROTEIN"/>
    <property type="match status" value="1"/>
</dbReference>
<dbReference type="GO" id="GO:0005765">
    <property type="term" value="C:lysosomal membrane"/>
    <property type="evidence" value="ECO:0007669"/>
    <property type="project" value="UniProtKB-SubCell"/>
</dbReference>
<keyword evidence="12" id="KW-1185">Reference proteome</keyword>
<comment type="caution">
    <text evidence="11">The sequence shown here is derived from an EMBL/GenBank/DDBJ whole genome shotgun (WGS) entry which is preliminary data.</text>
</comment>
<keyword evidence="2" id="KW-0813">Transport</keyword>
<proteinExistence type="predicted"/>
<protein>
    <recommendedName>
        <fullName evidence="8">Cystinosin homolog</fullName>
    </recommendedName>
</protein>